<organism evidence="5 6">
    <name type="scientific">Paenibacillus glycanilyticus</name>
    <dbReference type="NCBI Taxonomy" id="126569"/>
    <lineage>
        <taxon>Bacteria</taxon>
        <taxon>Bacillati</taxon>
        <taxon>Bacillota</taxon>
        <taxon>Bacilli</taxon>
        <taxon>Bacillales</taxon>
        <taxon>Paenibacillaceae</taxon>
        <taxon>Paenibacillus</taxon>
    </lineage>
</organism>
<keyword evidence="1" id="KW-0808">Transferase</keyword>
<dbReference type="InterPro" id="IPR051531">
    <property type="entry name" value="N-acetyltransferase"/>
</dbReference>
<dbReference type="Proteomes" id="UP001157114">
    <property type="component" value="Unassembled WGS sequence"/>
</dbReference>
<comment type="similarity">
    <text evidence="3">Belongs to the acetyltransferase family. RimJ subfamily.</text>
</comment>
<dbReference type="PANTHER" id="PTHR43792:SF8">
    <property type="entry name" value="[RIBOSOMAL PROTEIN US5]-ALANINE N-ACETYLTRANSFERASE"/>
    <property type="match status" value="1"/>
</dbReference>
<evidence type="ECO:0000259" key="4">
    <source>
        <dbReference type="PROSITE" id="PS51186"/>
    </source>
</evidence>
<evidence type="ECO:0000313" key="6">
    <source>
        <dbReference type="Proteomes" id="UP001157114"/>
    </source>
</evidence>
<evidence type="ECO:0000256" key="2">
    <source>
        <dbReference type="ARBA" id="ARBA00023315"/>
    </source>
</evidence>
<sequence length="179" mass="20335">MSDSPIYLRQLELTDAPALLELRIRNRSFYQPYEPLREERHFTLEEQEKDIAAVIHTAQLDQAYAYGIFIAGTDELVGRIALTSISRGVFQNGYLGYSIDQAHNGRGYATAAVSEIARKAFVQLGLHRVQAGVMPRNKRSVRVLEKAGFRPEGLAERYLKINGTWEDHLLFAMTSEDYN</sequence>
<comment type="caution">
    <text evidence="5">The sequence shown here is derived from an EMBL/GenBank/DDBJ whole genome shotgun (WGS) entry which is preliminary data.</text>
</comment>
<dbReference type="Gene3D" id="3.40.630.30">
    <property type="match status" value="1"/>
</dbReference>
<proteinExistence type="inferred from homology"/>
<dbReference type="PROSITE" id="PS51186">
    <property type="entry name" value="GNAT"/>
    <property type="match status" value="1"/>
</dbReference>
<dbReference type="EMBL" id="BSSQ01000010">
    <property type="protein sequence ID" value="GLX67889.1"/>
    <property type="molecule type" value="Genomic_DNA"/>
</dbReference>
<protein>
    <submittedName>
        <fullName evidence="5">Ribosomal-protein-alanine acetyltransferase</fullName>
    </submittedName>
</protein>
<name>A0ABQ6GAB4_9BACL</name>
<keyword evidence="6" id="KW-1185">Reference proteome</keyword>
<accession>A0ABQ6GAB4</accession>
<reference evidence="5 6" key="1">
    <citation type="submission" date="2023-03" db="EMBL/GenBank/DDBJ databases">
        <title>Draft genome sequence of the bacteria which degrade cell wall of Tricholomamatutake.</title>
        <authorList>
            <person name="Konishi Y."/>
            <person name="Fukuta Y."/>
            <person name="Shirasaka N."/>
        </authorList>
    </citation>
    <scope>NUCLEOTIDE SEQUENCE [LARGE SCALE GENOMIC DNA]</scope>
    <source>
        <strain evidence="6">mu1</strain>
    </source>
</reference>
<evidence type="ECO:0000313" key="5">
    <source>
        <dbReference type="EMBL" id="GLX67889.1"/>
    </source>
</evidence>
<dbReference type="Pfam" id="PF13302">
    <property type="entry name" value="Acetyltransf_3"/>
    <property type="match status" value="1"/>
</dbReference>
<keyword evidence="2" id="KW-0012">Acyltransferase</keyword>
<dbReference type="InterPro" id="IPR016181">
    <property type="entry name" value="Acyl_CoA_acyltransferase"/>
</dbReference>
<dbReference type="RefSeq" id="WP_434481655.1">
    <property type="nucleotide sequence ID" value="NZ_BSSQ01000010.1"/>
</dbReference>
<dbReference type="SUPFAM" id="SSF55729">
    <property type="entry name" value="Acyl-CoA N-acyltransferases (Nat)"/>
    <property type="match status" value="1"/>
</dbReference>
<dbReference type="PANTHER" id="PTHR43792">
    <property type="entry name" value="GNAT FAMILY, PUTATIVE (AFU_ORTHOLOGUE AFUA_3G00765)-RELATED-RELATED"/>
    <property type="match status" value="1"/>
</dbReference>
<gene>
    <name evidence="5" type="primary">yjcK</name>
    <name evidence="5" type="ORF">MU1_22340</name>
</gene>
<evidence type="ECO:0000256" key="1">
    <source>
        <dbReference type="ARBA" id="ARBA00022679"/>
    </source>
</evidence>
<feature type="domain" description="N-acetyltransferase" evidence="4">
    <location>
        <begin position="6"/>
        <end position="176"/>
    </location>
</feature>
<dbReference type="InterPro" id="IPR000182">
    <property type="entry name" value="GNAT_dom"/>
</dbReference>
<evidence type="ECO:0000256" key="3">
    <source>
        <dbReference type="ARBA" id="ARBA00038502"/>
    </source>
</evidence>